<dbReference type="SUPFAM" id="SSF51735">
    <property type="entry name" value="NAD(P)-binding Rossmann-fold domains"/>
    <property type="match status" value="1"/>
</dbReference>
<dbReference type="SMART" id="SM00829">
    <property type="entry name" value="PKS_ER"/>
    <property type="match status" value="1"/>
</dbReference>
<dbReference type="Gene3D" id="3.90.180.10">
    <property type="entry name" value="Medium-chain alcohol dehydrogenases, catalytic domain"/>
    <property type="match status" value="1"/>
</dbReference>
<protein>
    <submittedName>
        <fullName evidence="3">Alcohol dehydrogenase catalytic domain-containing protein</fullName>
    </submittedName>
</protein>
<dbReference type="InterPro" id="IPR011032">
    <property type="entry name" value="GroES-like_sf"/>
</dbReference>
<evidence type="ECO:0000256" key="1">
    <source>
        <dbReference type="ARBA" id="ARBA00022857"/>
    </source>
</evidence>
<dbReference type="InterPro" id="IPR036291">
    <property type="entry name" value="NAD(P)-bd_dom_sf"/>
</dbReference>
<dbReference type="Pfam" id="PF08240">
    <property type="entry name" value="ADH_N"/>
    <property type="match status" value="1"/>
</dbReference>
<keyword evidence="1" id="KW-0521">NADP</keyword>
<comment type="caution">
    <text evidence="3">The sequence shown here is derived from an EMBL/GenBank/DDBJ whole genome shotgun (WGS) entry which is preliminary data.</text>
</comment>
<dbReference type="InterPro" id="IPR013149">
    <property type="entry name" value="ADH-like_C"/>
</dbReference>
<dbReference type="SUPFAM" id="SSF50129">
    <property type="entry name" value="GroES-like"/>
    <property type="match status" value="1"/>
</dbReference>
<feature type="domain" description="Enoyl reductase (ER)" evidence="2">
    <location>
        <begin position="10"/>
        <end position="338"/>
    </location>
</feature>
<proteinExistence type="predicted"/>
<dbReference type="InterPro" id="IPR020843">
    <property type="entry name" value="ER"/>
</dbReference>
<dbReference type="InterPro" id="IPR051603">
    <property type="entry name" value="Zinc-ADH_QOR/CCCR"/>
</dbReference>
<name>A0ABV9F3C0_9SPHN</name>
<dbReference type="PANTHER" id="PTHR44154">
    <property type="entry name" value="QUINONE OXIDOREDUCTASE"/>
    <property type="match status" value="1"/>
</dbReference>
<dbReference type="RefSeq" id="WP_380805742.1">
    <property type="nucleotide sequence ID" value="NZ_JBHSFZ010000034.1"/>
</dbReference>
<dbReference type="PANTHER" id="PTHR44154:SF1">
    <property type="entry name" value="QUINONE OXIDOREDUCTASE"/>
    <property type="match status" value="1"/>
</dbReference>
<sequence>MKAVHVAEAGGTDQLIYGDWPDPQIGAGEVLVQVRAASVNNVDIMVRQGLLGRLPLVLGTDAAGTVAQVGAEARGLAMGDRVIVNGAISCDACDYCFAGNHGTCRQRAALGQAVDGTYAEYVKLPWRNVLPIAGSLSFEDAAAAPAVFFTAWQALMTRAGLRPGETVLVTAAGSGVGNAGIQLAKLAGALVIAGSTSDDTLADAKQWGAEATVNFAAGNWAQSVLDLTGGEGPHVIFDILGGAYWPEYLRCVRAGGRIVTCSVASGNKPDLDILALLARQVTILGTGGFGAKGDIARVVGLLNEGRIRSRVSRLFPLTEAAQAQDALRDRGTTGKIILTP</sequence>
<gene>
    <name evidence="3" type="ORF">ACFO3E_15035</name>
</gene>
<dbReference type="InterPro" id="IPR013154">
    <property type="entry name" value="ADH-like_N"/>
</dbReference>
<organism evidence="3 4">
    <name type="scientific">Sphingobium tyrosinilyticum</name>
    <dbReference type="NCBI Taxonomy" id="2715436"/>
    <lineage>
        <taxon>Bacteria</taxon>
        <taxon>Pseudomonadati</taxon>
        <taxon>Pseudomonadota</taxon>
        <taxon>Alphaproteobacteria</taxon>
        <taxon>Sphingomonadales</taxon>
        <taxon>Sphingomonadaceae</taxon>
        <taxon>Sphingobium</taxon>
    </lineage>
</organism>
<dbReference type="Pfam" id="PF00107">
    <property type="entry name" value="ADH_zinc_N"/>
    <property type="match status" value="1"/>
</dbReference>
<keyword evidence="4" id="KW-1185">Reference proteome</keyword>
<dbReference type="Proteomes" id="UP001595957">
    <property type="component" value="Unassembled WGS sequence"/>
</dbReference>
<evidence type="ECO:0000313" key="3">
    <source>
        <dbReference type="EMBL" id="MFC4595495.1"/>
    </source>
</evidence>
<accession>A0ABV9F3C0</accession>
<evidence type="ECO:0000313" key="4">
    <source>
        <dbReference type="Proteomes" id="UP001595957"/>
    </source>
</evidence>
<evidence type="ECO:0000259" key="2">
    <source>
        <dbReference type="SMART" id="SM00829"/>
    </source>
</evidence>
<reference evidence="4" key="1">
    <citation type="journal article" date="2019" name="Int. J. Syst. Evol. Microbiol.">
        <title>The Global Catalogue of Microorganisms (GCM) 10K type strain sequencing project: providing services to taxonomists for standard genome sequencing and annotation.</title>
        <authorList>
            <consortium name="The Broad Institute Genomics Platform"/>
            <consortium name="The Broad Institute Genome Sequencing Center for Infectious Disease"/>
            <person name="Wu L."/>
            <person name="Ma J."/>
        </authorList>
    </citation>
    <scope>NUCLEOTIDE SEQUENCE [LARGE SCALE GENOMIC DNA]</scope>
    <source>
        <strain evidence="4">NBRC 103632</strain>
    </source>
</reference>
<dbReference type="EMBL" id="JBHSFZ010000034">
    <property type="protein sequence ID" value="MFC4595495.1"/>
    <property type="molecule type" value="Genomic_DNA"/>
</dbReference>